<proteinExistence type="predicted"/>
<evidence type="ECO:0000313" key="1">
    <source>
        <dbReference type="EMBL" id="KAF2471004.1"/>
    </source>
</evidence>
<reference evidence="1" key="1">
    <citation type="journal article" date="2020" name="Stud. Mycol.">
        <title>101 Dothideomycetes genomes: a test case for predicting lifestyles and emergence of pathogens.</title>
        <authorList>
            <person name="Haridas S."/>
            <person name="Albert R."/>
            <person name="Binder M."/>
            <person name="Bloem J."/>
            <person name="Labutti K."/>
            <person name="Salamov A."/>
            <person name="Andreopoulos B."/>
            <person name="Baker S."/>
            <person name="Barry K."/>
            <person name="Bills G."/>
            <person name="Bluhm B."/>
            <person name="Cannon C."/>
            <person name="Castanera R."/>
            <person name="Culley D."/>
            <person name="Daum C."/>
            <person name="Ezra D."/>
            <person name="Gonzalez J."/>
            <person name="Henrissat B."/>
            <person name="Kuo A."/>
            <person name="Liang C."/>
            <person name="Lipzen A."/>
            <person name="Lutzoni F."/>
            <person name="Magnuson J."/>
            <person name="Mondo S."/>
            <person name="Nolan M."/>
            <person name="Ohm R."/>
            <person name="Pangilinan J."/>
            <person name="Park H.-J."/>
            <person name="Ramirez L."/>
            <person name="Alfaro M."/>
            <person name="Sun H."/>
            <person name="Tritt A."/>
            <person name="Yoshinaga Y."/>
            <person name="Zwiers L.-H."/>
            <person name="Turgeon B."/>
            <person name="Goodwin S."/>
            <person name="Spatafora J."/>
            <person name="Crous P."/>
            <person name="Grigoriev I."/>
        </authorList>
    </citation>
    <scope>NUCLEOTIDE SEQUENCE</scope>
    <source>
        <strain evidence="1">ATCC 200398</strain>
    </source>
</reference>
<name>A0ACB6QVE0_9PLEO</name>
<protein>
    <submittedName>
        <fullName evidence="1">Uncharacterized protein</fullName>
    </submittedName>
</protein>
<accession>A0ACB6QVE0</accession>
<dbReference type="EMBL" id="MU003506">
    <property type="protein sequence ID" value="KAF2471004.1"/>
    <property type="molecule type" value="Genomic_DNA"/>
</dbReference>
<organism evidence="1 2">
    <name type="scientific">Lindgomyces ingoldianus</name>
    <dbReference type="NCBI Taxonomy" id="673940"/>
    <lineage>
        <taxon>Eukaryota</taxon>
        <taxon>Fungi</taxon>
        <taxon>Dikarya</taxon>
        <taxon>Ascomycota</taxon>
        <taxon>Pezizomycotina</taxon>
        <taxon>Dothideomycetes</taxon>
        <taxon>Pleosporomycetidae</taxon>
        <taxon>Pleosporales</taxon>
        <taxon>Lindgomycetaceae</taxon>
        <taxon>Lindgomyces</taxon>
    </lineage>
</organism>
<comment type="caution">
    <text evidence="1">The sequence shown here is derived from an EMBL/GenBank/DDBJ whole genome shotgun (WGS) entry which is preliminary data.</text>
</comment>
<dbReference type="Proteomes" id="UP000799755">
    <property type="component" value="Unassembled WGS sequence"/>
</dbReference>
<evidence type="ECO:0000313" key="2">
    <source>
        <dbReference type="Proteomes" id="UP000799755"/>
    </source>
</evidence>
<keyword evidence="2" id="KW-1185">Reference proteome</keyword>
<sequence length="454" mass="49315">MTSEGSRHAAITSDDHGALLTMTAWFLSCTLVLFTTARLTVRFTTQHMPGTDDVLIVIAGAFAIGSTIAISFAVNSGLGKRSYLLAFGDVSHIQKDMYVATILYVLTVGVSKFSIAMFLSRLACARMHKVVVVTLSGIIICWTTAATFGVSFQCELPRPWEVFTGKCIPLLPFWISVGAVDVLTDLVMVVLPIHIVWDLQMAPSKKAVVIFIFTLRSVLIAMSILRLIFFTKFVTADPAFDSIPYGILTQCHSTLSVIVACSPALKPFMDNVTTGMLSASLGKHTTGTTFGYNSYNMQPLSNNSKQGSGNGSSKRLSKTQSSVSPTPDPKFTIAHHIRSSSGVQVFVKDNFGRLVKQPLADIESAPASSHSSKPRSLKSPPPPRPPPPPEELRPDLSAFMSKVRSGSPMSGNGSSQSDHIYTRYSEESGESGVRIIEKTRAWDMRHVDYHEGAM</sequence>
<gene>
    <name evidence="1" type="ORF">BDR25DRAFT_368735</name>
</gene>